<name>A0A0F6T9T8_9CORY</name>
<dbReference type="Proteomes" id="UP000033566">
    <property type="component" value="Chromosome"/>
</dbReference>
<proteinExistence type="predicted"/>
<dbReference type="HOGENOM" id="CLU_074514_1_0_11"/>
<dbReference type="AlphaFoldDB" id="A0A0F6T9T8"/>
<sequence>MGHRVVHAGNATMLRLRENRAILKPMIQTDVRTLQAVAGGSKADTVATLRARMQAMETAPEVAEEEVVETFTPLDNLLPTGGLPRHQAIQCAPCPMFVAELIAHLSARGGHVGVVGWPLLSFAHIADSGDVSKVVAVPDPGPDPWQVATVLAEGLDLVVLHGPAGELSPMRARPILAKLRGGQACVLSVGPRLPGTPTAIDAAVHTYRGIGRGTGRITGLDIAVRVRSKGHRDARGTITCGARRRLAAV</sequence>
<evidence type="ECO:0000313" key="2">
    <source>
        <dbReference type="Proteomes" id="UP000033566"/>
    </source>
</evidence>
<protein>
    <submittedName>
        <fullName evidence="1">Uncharacterized protein</fullName>
    </submittedName>
</protein>
<keyword evidence="2" id="KW-1185">Reference proteome</keyword>
<organism evidence="1 2">
    <name type="scientific">Corynebacterium camporealensis</name>
    <dbReference type="NCBI Taxonomy" id="161896"/>
    <lineage>
        <taxon>Bacteria</taxon>
        <taxon>Bacillati</taxon>
        <taxon>Actinomycetota</taxon>
        <taxon>Actinomycetes</taxon>
        <taxon>Mycobacteriales</taxon>
        <taxon>Corynebacteriaceae</taxon>
        <taxon>Corynebacterium</taxon>
    </lineage>
</organism>
<dbReference type="EMBL" id="CP011311">
    <property type="protein sequence ID" value="AKE38419.1"/>
    <property type="molecule type" value="Genomic_DNA"/>
</dbReference>
<reference evidence="1 2" key="1">
    <citation type="journal article" date="2015" name="Genome Announc.">
        <title>Complete Genome Sequence of Corynebacterium camporealensis DSM 44610, Isolated from the Milk of a Manchega Sheep with Subclinical Mastitis.</title>
        <authorList>
            <person name="Ruckert C."/>
            <person name="Albersmeier A."/>
            <person name="Winkler A."/>
            <person name="Tauch A."/>
        </authorList>
    </citation>
    <scope>NUCLEOTIDE SEQUENCE [LARGE SCALE GENOMIC DNA]</scope>
    <source>
        <strain evidence="1 2">DSM 44610</strain>
    </source>
</reference>
<dbReference type="STRING" id="161896.UL81_02190"/>
<gene>
    <name evidence="1" type="ORF">UL81_02190</name>
</gene>
<evidence type="ECO:0000313" key="1">
    <source>
        <dbReference type="EMBL" id="AKE38419.1"/>
    </source>
</evidence>
<accession>A0A0F6T9T8</accession>
<dbReference type="KEGG" id="ccj:UL81_02190"/>
<dbReference type="PATRIC" id="fig|161896.4.peg.431"/>